<organism evidence="1">
    <name type="scientific">Pararge aegeria</name>
    <name type="common">speckled wood butterfly</name>
    <dbReference type="NCBI Taxonomy" id="116150"/>
    <lineage>
        <taxon>Eukaryota</taxon>
        <taxon>Metazoa</taxon>
        <taxon>Ecdysozoa</taxon>
        <taxon>Arthropoda</taxon>
        <taxon>Hexapoda</taxon>
        <taxon>Insecta</taxon>
        <taxon>Pterygota</taxon>
        <taxon>Neoptera</taxon>
        <taxon>Endopterygota</taxon>
        <taxon>Lepidoptera</taxon>
        <taxon>Glossata</taxon>
        <taxon>Ditrysia</taxon>
        <taxon>Papilionoidea</taxon>
        <taxon>Nymphalidae</taxon>
        <taxon>Satyrinae</taxon>
        <taxon>Satyrini</taxon>
        <taxon>Parargina</taxon>
        <taxon>Pararge</taxon>
    </lineage>
</organism>
<evidence type="ECO:0000313" key="1">
    <source>
        <dbReference type="EMBL" id="JAA82868.1"/>
    </source>
</evidence>
<sequence length="76" mass="8729">MLVWGAGRTNKLTQFRIYNNRKDSVWSSKPLTEHQTDAKSYAESYRNAKSLSGMTLSVVCFRFPSNIPLVKNNNPY</sequence>
<proteinExistence type="predicted"/>
<reference evidence="1" key="2">
    <citation type="submission" date="2013-05" db="EMBL/GenBank/DDBJ databases">
        <authorList>
            <person name="Carter J.-M."/>
            <person name="Baker S.C."/>
            <person name="Pink R."/>
            <person name="Carter D.R.F."/>
            <person name="Collins A."/>
            <person name="Tomlin J."/>
            <person name="Gibbs M."/>
            <person name="Breuker C.J."/>
        </authorList>
    </citation>
    <scope>NUCLEOTIDE SEQUENCE</scope>
    <source>
        <tissue evidence="1">Ovary</tissue>
    </source>
</reference>
<accession>S4P346</accession>
<protein>
    <submittedName>
        <fullName evidence="1">Uncharacterized protein</fullName>
    </submittedName>
</protein>
<dbReference type="EMBL" id="GAIX01009692">
    <property type="protein sequence ID" value="JAA82868.1"/>
    <property type="molecule type" value="Transcribed_RNA"/>
</dbReference>
<reference evidence="1" key="1">
    <citation type="journal article" date="2013" name="BMC Genomics">
        <title>Unscrambling butterfly oogenesis.</title>
        <authorList>
            <person name="Carter J.M."/>
            <person name="Baker S.C."/>
            <person name="Pink R."/>
            <person name="Carter D.R."/>
            <person name="Collins A."/>
            <person name="Tomlin J."/>
            <person name="Gibbs M."/>
            <person name="Breuker C.J."/>
        </authorList>
    </citation>
    <scope>NUCLEOTIDE SEQUENCE</scope>
    <source>
        <tissue evidence="1">Ovary</tissue>
    </source>
</reference>
<name>S4P346_9NEOP</name>
<dbReference type="AlphaFoldDB" id="S4P346"/>